<dbReference type="RefSeq" id="WP_118018956.1">
    <property type="nucleotide sequence ID" value="NZ_CAUHGS010000023.1"/>
</dbReference>
<protein>
    <submittedName>
        <fullName evidence="1">Uncharacterized protein</fullName>
    </submittedName>
</protein>
<dbReference type="AlphaFoldDB" id="A0A412Z4L3"/>
<comment type="caution">
    <text evidence="1">The sequence shown here is derived from an EMBL/GenBank/DDBJ whole genome shotgun (WGS) entry which is preliminary data.</text>
</comment>
<accession>A0A412Z4L3</accession>
<name>A0A412Z4L3_9FIRM</name>
<dbReference type="EMBL" id="QRZM01000006">
    <property type="protein sequence ID" value="RGV74913.1"/>
    <property type="molecule type" value="Genomic_DNA"/>
</dbReference>
<sequence length="143" mass="16955">MLYLLVLTDPELSYDNYSDDFYIGLFETEQQAEDIAKHYLKNIKGFCDFPCTYRIVKKDVIGDFNSRISDYLWTVQGWNTNEDLDEIDIIESPCFLTEEQADAELPVMKKKYQREEWTVTRWKIGALEWREGFVRMVDGEPVN</sequence>
<organism evidence="1 2">
    <name type="scientific">Enterocloster bolteae</name>
    <dbReference type="NCBI Taxonomy" id="208479"/>
    <lineage>
        <taxon>Bacteria</taxon>
        <taxon>Bacillati</taxon>
        <taxon>Bacillota</taxon>
        <taxon>Clostridia</taxon>
        <taxon>Lachnospirales</taxon>
        <taxon>Lachnospiraceae</taxon>
        <taxon>Enterocloster</taxon>
    </lineage>
</organism>
<reference evidence="1 2" key="1">
    <citation type="submission" date="2018-08" db="EMBL/GenBank/DDBJ databases">
        <title>A genome reference for cultivated species of the human gut microbiota.</title>
        <authorList>
            <person name="Zou Y."/>
            <person name="Xue W."/>
            <person name="Luo G."/>
        </authorList>
    </citation>
    <scope>NUCLEOTIDE SEQUENCE [LARGE SCALE GENOMIC DNA]</scope>
    <source>
        <strain evidence="1 2">AF14-18</strain>
    </source>
</reference>
<gene>
    <name evidence="1" type="ORF">DWW02_16425</name>
</gene>
<dbReference type="Proteomes" id="UP000284543">
    <property type="component" value="Unassembled WGS sequence"/>
</dbReference>
<evidence type="ECO:0000313" key="1">
    <source>
        <dbReference type="EMBL" id="RGV74913.1"/>
    </source>
</evidence>
<proteinExistence type="predicted"/>
<evidence type="ECO:0000313" key="2">
    <source>
        <dbReference type="Proteomes" id="UP000284543"/>
    </source>
</evidence>